<comment type="caution">
    <text evidence="14">The sequence shown here is derived from an EMBL/GenBank/DDBJ whole genome shotgun (WGS) entry which is preliminary data.</text>
</comment>
<name>A0A8H3EYP7_9LECA</name>
<evidence type="ECO:0000313" key="14">
    <source>
        <dbReference type="EMBL" id="CAF9915061.1"/>
    </source>
</evidence>
<feature type="region of interest" description="Disordered" evidence="12">
    <location>
        <begin position="907"/>
        <end position="967"/>
    </location>
</feature>
<evidence type="ECO:0000313" key="15">
    <source>
        <dbReference type="Proteomes" id="UP000664521"/>
    </source>
</evidence>
<evidence type="ECO:0000256" key="1">
    <source>
        <dbReference type="ARBA" id="ARBA00000444"/>
    </source>
</evidence>
<evidence type="ECO:0000256" key="10">
    <source>
        <dbReference type="ARBA" id="ARBA00082306"/>
    </source>
</evidence>
<keyword evidence="4 11" id="KW-0808">Transferase</keyword>
<keyword evidence="7 11" id="KW-0067">ATP-binding</keyword>
<feature type="compositionally biased region" description="Polar residues" evidence="12">
    <location>
        <begin position="119"/>
        <end position="130"/>
    </location>
</feature>
<dbReference type="Gene3D" id="3.30.810.10">
    <property type="entry name" value="2-Layer Sandwich"/>
    <property type="match status" value="1"/>
</dbReference>
<dbReference type="InterPro" id="IPR002498">
    <property type="entry name" value="PInositol-4-P-4/5-kinase_core"/>
</dbReference>
<dbReference type="GO" id="GO:0005886">
    <property type="term" value="C:plasma membrane"/>
    <property type="evidence" value="ECO:0007669"/>
    <property type="project" value="TreeGrafter"/>
</dbReference>
<dbReference type="GO" id="GO:0016308">
    <property type="term" value="F:1-phosphatidylinositol-4-phosphate 5-kinase activity"/>
    <property type="evidence" value="ECO:0007669"/>
    <property type="project" value="UniProtKB-EC"/>
</dbReference>
<evidence type="ECO:0000256" key="5">
    <source>
        <dbReference type="ARBA" id="ARBA00022741"/>
    </source>
</evidence>
<dbReference type="InterPro" id="IPR027484">
    <property type="entry name" value="PInositol-4-P-5-kinase_N"/>
</dbReference>
<evidence type="ECO:0000256" key="3">
    <source>
        <dbReference type="ARBA" id="ARBA00022553"/>
    </source>
</evidence>
<feature type="compositionally biased region" description="Basic and acidic residues" evidence="12">
    <location>
        <begin position="17"/>
        <end position="35"/>
    </location>
</feature>
<dbReference type="CDD" id="cd17303">
    <property type="entry name" value="PIPKc_PIP5K_yeast_like"/>
    <property type="match status" value="1"/>
</dbReference>
<evidence type="ECO:0000256" key="11">
    <source>
        <dbReference type="PROSITE-ProRule" id="PRU00781"/>
    </source>
</evidence>
<dbReference type="GO" id="GO:0005524">
    <property type="term" value="F:ATP binding"/>
    <property type="evidence" value="ECO:0007669"/>
    <property type="project" value="UniProtKB-UniRule"/>
</dbReference>
<dbReference type="Gene3D" id="3.30.800.10">
    <property type="entry name" value="Phosphatidylinositol Phosphate Kinase II Beta"/>
    <property type="match status" value="1"/>
</dbReference>
<dbReference type="Pfam" id="PF01504">
    <property type="entry name" value="PIP5K"/>
    <property type="match status" value="1"/>
</dbReference>
<dbReference type="GO" id="GO:0046854">
    <property type="term" value="P:phosphatidylinositol phosphate biosynthetic process"/>
    <property type="evidence" value="ECO:0007669"/>
    <property type="project" value="TreeGrafter"/>
</dbReference>
<dbReference type="Proteomes" id="UP000664521">
    <property type="component" value="Unassembled WGS sequence"/>
</dbReference>
<feature type="region of interest" description="Disordered" evidence="12">
    <location>
        <begin position="1"/>
        <end position="293"/>
    </location>
</feature>
<feature type="region of interest" description="Disordered" evidence="12">
    <location>
        <begin position="620"/>
        <end position="640"/>
    </location>
</feature>
<dbReference type="InterPro" id="IPR023610">
    <property type="entry name" value="PInositol-4/5-P-5/4-kinase"/>
</dbReference>
<organism evidence="14 15">
    <name type="scientific">Heterodermia speciosa</name>
    <dbReference type="NCBI Taxonomy" id="116794"/>
    <lineage>
        <taxon>Eukaryota</taxon>
        <taxon>Fungi</taxon>
        <taxon>Dikarya</taxon>
        <taxon>Ascomycota</taxon>
        <taxon>Pezizomycotina</taxon>
        <taxon>Lecanoromycetes</taxon>
        <taxon>OSLEUM clade</taxon>
        <taxon>Lecanoromycetidae</taxon>
        <taxon>Caliciales</taxon>
        <taxon>Physciaceae</taxon>
        <taxon>Heterodermia</taxon>
    </lineage>
</organism>
<dbReference type="SMART" id="SM00330">
    <property type="entry name" value="PIPKc"/>
    <property type="match status" value="1"/>
</dbReference>
<feature type="compositionally biased region" description="Polar residues" evidence="12">
    <location>
        <begin position="764"/>
        <end position="778"/>
    </location>
</feature>
<dbReference type="EMBL" id="CAJPDS010000015">
    <property type="protein sequence ID" value="CAF9915061.1"/>
    <property type="molecule type" value="Genomic_DNA"/>
</dbReference>
<dbReference type="EC" id="2.7.1.68" evidence="2"/>
<sequence length="967" mass="107764">MPSLLADFVSEPVVLESSDRSPYDPPHRSSQERSSRRSSGTNGAVMNGFAVDGSGVSKIKDGVLYKGPKGANSSLHSLPNGRPSDGMDGRGRTHSRAGSDFSIASGPNGGGEAGRRSPGPTSVLSKQSVADNLVSPPAQANGSIVQPSRPKSPEKGQIGSGPRGHSRAHSSSAPQSHSPYPTPLNTTDVITQASTGTPTSAIDPHKLDRYSAPPNPPSTISNPAGSFSSSLHPQAPRLQHRHTLQVPRVSTSRTSREYTSPVKTSSDDADGDLERFPPGHGSGRGSFSLGRRPTRSIQSDMFLDEIPQDGDMARWTETIRQKRASRKQRKEEEEEDRVVVGTKVDMHHVNWVTAYNMLTGIRFTVSRTNAKLDRELTDADFDARHKFSFDITGNELTPSAKYDFKFKDYAPWVFRHLRAKFMLDPADYLMSLTSKYILSELGSPGKSGSFFYFSRDYKYIIKTIHHAEHKLLRKILREYYAHIERNPNTLISQFYGLHRVKIPYGRKIHFVVMNNLFPPHRDIHQTFDLKGSTIGRDFKEEDLEKNPRATLKDLNWLRRDNHFEFGPRKKSLFIEQMKRDVALLQKLKIMDYSMLVGIHDLEKGNEENLRDKTLQVFNPGGELEGEPQLNPISRTPSKLEHARKAKELRQIIRREKPVPMDKSTSKMPDEMLEERKNLVFYSDDGGFRATHEDGQPGEEIYYLGIIDCLTHYGFVKRAEHLWKGMSAPKNQISPIPPEPYGERFMKFISGLSKTKEEVEREAQASEQLNNSFDSTHANLSIDHPGKSSAGTMRRSTEKVIEKAEKQARKSEDRGAVEDERRDRTITAVRSPSADRSNGIAGQILPVVEEDGEANSREDSLNNEKAAATGQPQSLETWKSRSSVDRPEYAREKSLAGAKAAAILEQATGTAQVRAAKGETSPDTEASEKAPPTPEKDLKYQKHQSLPRLPALAPIRMVDGPDPMSPLQ</sequence>
<keyword evidence="15" id="KW-1185">Reference proteome</keyword>
<keyword evidence="3" id="KW-0597">Phosphoprotein</keyword>
<feature type="region of interest" description="Disordered" evidence="12">
    <location>
        <begin position="755"/>
        <end position="894"/>
    </location>
</feature>
<evidence type="ECO:0000256" key="9">
    <source>
        <dbReference type="ARBA" id="ARBA00080374"/>
    </source>
</evidence>
<keyword evidence="6 11" id="KW-0418">Kinase</keyword>
<reference evidence="14" key="1">
    <citation type="submission" date="2021-03" db="EMBL/GenBank/DDBJ databases">
        <authorList>
            <person name="Tagirdzhanova G."/>
        </authorList>
    </citation>
    <scope>NUCLEOTIDE SEQUENCE</scope>
</reference>
<dbReference type="PANTHER" id="PTHR23086:SF8">
    <property type="entry name" value="PHOSPHATIDYLINOSITOL 5-PHOSPHATE 4-KINASE, ISOFORM A"/>
    <property type="match status" value="1"/>
</dbReference>
<dbReference type="SUPFAM" id="SSF56104">
    <property type="entry name" value="SAICAR synthase-like"/>
    <property type="match status" value="1"/>
</dbReference>
<evidence type="ECO:0000256" key="4">
    <source>
        <dbReference type="ARBA" id="ARBA00022679"/>
    </source>
</evidence>
<evidence type="ECO:0000256" key="7">
    <source>
        <dbReference type="ARBA" id="ARBA00022840"/>
    </source>
</evidence>
<accession>A0A8H3EYP7</accession>
<evidence type="ECO:0000256" key="12">
    <source>
        <dbReference type="SAM" id="MobiDB-lite"/>
    </source>
</evidence>
<evidence type="ECO:0000259" key="13">
    <source>
        <dbReference type="PROSITE" id="PS51455"/>
    </source>
</evidence>
<protein>
    <recommendedName>
        <fullName evidence="2">1-phosphatidylinositol-4-phosphate 5-kinase</fullName>
        <ecNumber evidence="2">2.7.1.68</ecNumber>
    </recommendedName>
    <alternativeName>
        <fullName evidence="10">1-phosphatidylinositol 4-phosphate kinase</fullName>
    </alternativeName>
    <alternativeName>
        <fullName evidence="8">Diphosphoinositide kinase</fullName>
    </alternativeName>
    <alternativeName>
        <fullName evidence="9">PIP5K</fullName>
    </alternativeName>
</protein>
<feature type="domain" description="PIPK" evidence="13">
    <location>
        <begin position="341"/>
        <end position="752"/>
    </location>
</feature>
<feature type="compositionally biased region" description="Polar residues" evidence="12">
    <location>
        <begin position="183"/>
        <end position="200"/>
    </location>
</feature>
<feature type="compositionally biased region" description="Basic and acidic residues" evidence="12">
    <location>
        <begin position="877"/>
        <end position="893"/>
    </location>
</feature>
<feature type="compositionally biased region" description="Polar residues" evidence="12">
    <location>
        <begin position="218"/>
        <end position="232"/>
    </location>
</feature>
<feature type="compositionally biased region" description="Polar residues" evidence="12">
    <location>
        <begin position="248"/>
        <end position="264"/>
    </location>
</feature>
<keyword evidence="5 11" id="KW-0547">Nucleotide-binding</keyword>
<dbReference type="OrthoDB" id="20783at2759"/>
<dbReference type="PANTHER" id="PTHR23086">
    <property type="entry name" value="PHOSPHATIDYLINOSITOL-4-PHOSPHATE 5-KINASE"/>
    <property type="match status" value="1"/>
</dbReference>
<dbReference type="FunFam" id="3.30.800.10:FF:000009">
    <property type="entry name" value="Phosphatidylinositol 4-phosphate 5-kinase its3"/>
    <property type="match status" value="1"/>
</dbReference>
<evidence type="ECO:0000256" key="6">
    <source>
        <dbReference type="ARBA" id="ARBA00022777"/>
    </source>
</evidence>
<evidence type="ECO:0000256" key="2">
    <source>
        <dbReference type="ARBA" id="ARBA00012172"/>
    </source>
</evidence>
<dbReference type="PROSITE" id="PS51455">
    <property type="entry name" value="PIPK"/>
    <property type="match status" value="1"/>
</dbReference>
<dbReference type="AlphaFoldDB" id="A0A8H3EYP7"/>
<evidence type="ECO:0000256" key="8">
    <source>
        <dbReference type="ARBA" id="ARBA00078403"/>
    </source>
</evidence>
<gene>
    <name evidence="14" type="primary">MSS4_1</name>
    <name evidence="14" type="ORF">HETSPECPRED_002286</name>
</gene>
<feature type="compositionally biased region" description="Low complexity" evidence="12">
    <location>
        <begin position="169"/>
        <end position="179"/>
    </location>
</feature>
<comment type="catalytic activity">
    <reaction evidence="1">
        <text>a 1,2-diacyl-sn-glycero-3-phospho-(1D-myo-inositol 4-phosphate) + ATP = a 1,2-diacyl-sn-glycero-3-phospho-(1D-myo-inositol-4,5-bisphosphate) + ADP + H(+)</text>
        <dbReference type="Rhea" id="RHEA:14425"/>
        <dbReference type="ChEBI" id="CHEBI:15378"/>
        <dbReference type="ChEBI" id="CHEBI:30616"/>
        <dbReference type="ChEBI" id="CHEBI:58178"/>
        <dbReference type="ChEBI" id="CHEBI:58456"/>
        <dbReference type="ChEBI" id="CHEBI:456216"/>
        <dbReference type="EC" id="2.7.1.68"/>
    </reaction>
</comment>
<feature type="compositionally biased region" description="Basic and acidic residues" evidence="12">
    <location>
        <begin position="794"/>
        <end position="824"/>
    </location>
</feature>
<dbReference type="InterPro" id="IPR027483">
    <property type="entry name" value="PInositol-4-P-4/5-kinase_C_sf"/>
</dbReference>
<proteinExistence type="predicted"/>